<dbReference type="GO" id="GO:0046872">
    <property type="term" value="F:metal ion binding"/>
    <property type="evidence" value="ECO:0007669"/>
    <property type="project" value="UniProtKB-KW"/>
</dbReference>
<evidence type="ECO:0000313" key="9">
    <source>
        <dbReference type="EMBL" id="AKK31264.1"/>
    </source>
</evidence>
<dbReference type="AlphaFoldDB" id="A0A0R6XPI7"/>
<protein>
    <submittedName>
        <fullName evidence="9">Acetylornithine deacetylase-like protein</fullName>
    </submittedName>
</protein>
<dbReference type="VEuPathDB" id="TriTrypDB:LTRL590_310027400"/>
<dbReference type="InterPro" id="IPR036264">
    <property type="entry name" value="Bact_exopeptidase_dim_dom"/>
</dbReference>
<proteinExistence type="predicted"/>
<sequence length="126" mass="13541">MAYLLTQLKEKGFKGDGCLIGGPADMKVVTGNKGFCEWHVEMQRKAIHSSMALMSTSCNAIEYDAQIIAEICETALDITKSTARERNYSCPLACISTDAVVGGNAVNTVPAECDVVCSVRRPLGHL</sequence>
<comment type="subcellular location">
    <subcellularLocation>
        <location evidence="1">Cytoplasm</location>
    </subcellularLocation>
</comment>
<reference evidence="9" key="1">
    <citation type="journal article" date="2016" name="PLoS Negl. Trop. Dis.">
        <title>The Dynamics of Lateral Gene Transfer in Genus Leishmania - A Route for Adaptation and Species Diversification.</title>
        <authorList>
            <person name="Vikeved E."/>
            <person name="Backlund A."/>
            <person name="Alsmark C."/>
        </authorList>
    </citation>
    <scope>NUCLEOTIDE SEQUENCE</scope>
</reference>
<keyword evidence="3" id="KW-0055">Arginine biosynthesis</keyword>
<dbReference type="SUPFAM" id="SSF55031">
    <property type="entry name" value="Bacterial exopeptidase dimerisation domain"/>
    <property type="match status" value="1"/>
</dbReference>
<keyword evidence="5" id="KW-0479">Metal-binding</keyword>
<evidence type="ECO:0000256" key="6">
    <source>
        <dbReference type="ARBA" id="ARBA00022801"/>
    </source>
</evidence>
<keyword evidence="4" id="KW-0028">Amino-acid biosynthesis</keyword>
<dbReference type="EMBL" id="KM411819">
    <property type="protein sequence ID" value="AKK31264.1"/>
    <property type="molecule type" value="Genomic_DNA"/>
</dbReference>
<dbReference type="GO" id="GO:0006526">
    <property type="term" value="P:L-arginine biosynthetic process"/>
    <property type="evidence" value="ECO:0007669"/>
    <property type="project" value="UniProtKB-KW"/>
</dbReference>
<keyword evidence="6" id="KW-0378">Hydrolase</keyword>
<evidence type="ECO:0000256" key="4">
    <source>
        <dbReference type="ARBA" id="ARBA00022605"/>
    </source>
</evidence>
<organism evidence="9">
    <name type="scientific">Leishmania tropica</name>
    <dbReference type="NCBI Taxonomy" id="5666"/>
    <lineage>
        <taxon>Eukaryota</taxon>
        <taxon>Discoba</taxon>
        <taxon>Euglenozoa</taxon>
        <taxon>Kinetoplastea</taxon>
        <taxon>Metakinetoplastina</taxon>
        <taxon>Trypanosomatida</taxon>
        <taxon>Trypanosomatidae</taxon>
        <taxon>Leishmaniinae</taxon>
        <taxon>Leishmania</taxon>
    </lineage>
</organism>
<dbReference type="Gene3D" id="3.30.70.360">
    <property type="match status" value="1"/>
</dbReference>
<evidence type="ECO:0000256" key="3">
    <source>
        <dbReference type="ARBA" id="ARBA00022571"/>
    </source>
</evidence>
<name>A0A0R6XPI7_LEITR</name>
<keyword evidence="7" id="KW-0862">Zinc</keyword>
<evidence type="ECO:0000256" key="7">
    <source>
        <dbReference type="ARBA" id="ARBA00022833"/>
    </source>
</evidence>
<evidence type="ECO:0000259" key="8">
    <source>
        <dbReference type="Pfam" id="PF07687"/>
    </source>
</evidence>
<dbReference type="PANTHER" id="PTHR43808:SF31">
    <property type="entry name" value="N-ACETYL-L-CITRULLINE DEACETYLASE"/>
    <property type="match status" value="1"/>
</dbReference>
<dbReference type="InterPro" id="IPR050072">
    <property type="entry name" value="Peptidase_M20A"/>
</dbReference>
<dbReference type="GO" id="GO:0005737">
    <property type="term" value="C:cytoplasm"/>
    <property type="evidence" value="ECO:0007669"/>
    <property type="project" value="UniProtKB-SubCell"/>
</dbReference>
<dbReference type="InterPro" id="IPR011650">
    <property type="entry name" value="Peptidase_M20_dimer"/>
</dbReference>
<evidence type="ECO:0000256" key="2">
    <source>
        <dbReference type="ARBA" id="ARBA00022490"/>
    </source>
</evidence>
<evidence type="ECO:0000256" key="1">
    <source>
        <dbReference type="ARBA" id="ARBA00004496"/>
    </source>
</evidence>
<dbReference type="PANTHER" id="PTHR43808">
    <property type="entry name" value="ACETYLORNITHINE DEACETYLASE"/>
    <property type="match status" value="1"/>
</dbReference>
<feature type="domain" description="Peptidase M20 dimerisation" evidence="8">
    <location>
        <begin position="30"/>
        <end position="122"/>
    </location>
</feature>
<dbReference type="Pfam" id="PF07687">
    <property type="entry name" value="M20_dimer"/>
    <property type="match status" value="1"/>
</dbReference>
<accession>A0A0R6XPI7</accession>
<evidence type="ECO:0000256" key="5">
    <source>
        <dbReference type="ARBA" id="ARBA00022723"/>
    </source>
</evidence>
<dbReference type="GO" id="GO:0008777">
    <property type="term" value="F:acetylornithine deacetylase activity"/>
    <property type="evidence" value="ECO:0007669"/>
    <property type="project" value="TreeGrafter"/>
</dbReference>
<dbReference type="Gene3D" id="3.40.630.10">
    <property type="entry name" value="Zn peptidases"/>
    <property type="match status" value="1"/>
</dbReference>
<dbReference type="FunFam" id="3.30.70.360:FF:000003">
    <property type="entry name" value="Acetylornithine deacetylase"/>
    <property type="match status" value="1"/>
</dbReference>
<keyword evidence="2" id="KW-0963">Cytoplasm</keyword>